<dbReference type="OrthoDB" id="3268465at2"/>
<gene>
    <name evidence="1" type="ORF">FH969_06225</name>
</gene>
<dbReference type="AlphaFoldDB" id="A0A5C5BBT5"/>
<organism evidence="1 2">
    <name type="scientific">Miniimonas arenae</name>
    <dbReference type="NCBI Taxonomy" id="676201"/>
    <lineage>
        <taxon>Bacteria</taxon>
        <taxon>Bacillati</taxon>
        <taxon>Actinomycetota</taxon>
        <taxon>Actinomycetes</taxon>
        <taxon>Micrococcales</taxon>
        <taxon>Beutenbergiaceae</taxon>
        <taxon>Miniimonas</taxon>
    </lineage>
</organism>
<name>A0A5C5BBT5_9MICO</name>
<protein>
    <submittedName>
        <fullName evidence="1">Uncharacterized protein</fullName>
    </submittedName>
</protein>
<dbReference type="EMBL" id="VENP01000017">
    <property type="protein sequence ID" value="TNU75017.1"/>
    <property type="molecule type" value="Genomic_DNA"/>
</dbReference>
<dbReference type="Proteomes" id="UP000313849">
    <property type="component" value="Unassembled WGS sequence"/>
</dbReference>
<accession>A0A5C5BBT5</accession>
<reference evidence="1 2" key="1">
    <citation type="submission" date="2019-06" db="EMBL/GenBank/DDBJ databases">
        <title>Draft genome sequence of Miniimonas arenae KCTC 19750T isolated from sea sand.</title>
        <authorList>
            <person name="Park S.-J."/>
        </authorList>
    </citation>
    <scope>NUCLEOTIDE SEQUENCE [LARGE SCALE GENOMIC DNA]</scope>
    <source>
        <strain evidence="1 2">KCTC 19750</strain>
    </source>
</reference>
<evidence type="ECO:0000313" key="1">
    <source>
        <dbReference type="EMBL" id="TNU75017.1"/>
    </source>
</evidence>
<sequence>MRRPGIAPAVAHHHHLLLLADDVESDEVASLVLSHVAGSQWTALPTPQLPGVLDLLPRHQRGSTHGAGDLPPALTERATLTGPWRVDLRTRHALALPAWVTQAWVVDVEPDRSGPAPALPHGYGPLLDAFGAHHPDGVERQVLDVVHACARRLAGILRTTTGVLLEPDPDSAVDLTVHAPVWLTPEAMGHVLGPVLPGVTVLDGAVPTAELDGYHAFWRPSERDDEPGVLIEAEGAEVLPAPLADAAWTGQGVVTYRLRWLAEGAEREPTTRGALRRRASVREAIERAAAALRAVVGGEVLDEDGFLVDLA</sequence>
<proteinExistence type="predicted"/>
<comment type="caution">
    <text evidence="1">The sequence shown here is derived from an EMBL/GenBank/DDBJ whole genome shotgun (WGS) entry which is preliminary data.</text>
</comment>
<dbReference type="RefSeq" id="WP_139986503.1">
    <property type="nucleotide sequence ID" value="NZ_VENP01000017.1"/>
</dbReference>
<keyword evidence="2" id="KW-1185">Reference proteome</keyword>
<evidence type="ECO:0000313" key="2">
    <source>
        <dbReference type="Proteomes" id="UP000313849"/>
    </source>
</evidence>